<comment type="similarity">
    <text evidence="1 4">Belongs to the DNA mismatch repair MutL/HexB family.</text>
</comment>
<dbReference type="Gene3D" id="3.30.1540.20">
    <property type="entry name" value="MutL, C-terminal domain, dimerisation subdomain"/>
    <property type="match status" value="1"/>
</dbReference>
<dbReference type="Gene3D" id="3.30.1370.100">
    <property type="entry name" value="MutL, C-terminal domain, regulatory subdomain"/>
    <property type="match status" value="1"/>
</dbReference>
<dbReference type="AlphaFoldDB" id="A0A1T4M360"/>
<evidence type="ECO:0000313" key="9">
    <source>
        <dbReference type="Proteomes" id="UP000189857"/>
    </source>
</evidence>
<feature type="domain" description="MutL C-terminal dimerisation" evidence="6">
    <location>
        <begin position="487"/>
        <end position="629"/>
    </location>
</feature>
<evidence type="ECO:0000256" key="2">
    <source>
        <dbReference type="ARBA" id="ARBA00022763"/>
    </source>
</evidence>
<dbReference type="GO" id="GO:0140664">
    <property type="term" value="F:ATP-dependent DNA damage sensor activity"/>
    <property type="evidence" value="ECO:0007669"/>
    <property type="project" value="InterPro"/>
</dbReference>
<dbReference type="GO" id="GO:0005524">
    <property type="term" value="F:ATP binding"/>
    <property type="evidence" value="ECO:0007669"/>
    <property type="project" value="InterPro"/>
</dbReference>
<keyword evidence="3 4" id="KW-0234">DNA repair</keyword>
<evidence type="ECO:0000256" key="4">
    <source>
        <dbReference type="HAMAP-Rule" id="MF_00149"/>
    </source>
</evidence>
<reference evidence="8 9" key="1">
    <citation type="submission" date="2017-02" db="EMBL/GenBank/DDBJ databases">
        <authorList>
            <person name="Peterson S.W."/>
        </authorList>
    </citation>
    <scope>NUCLEOTIDE SEQUENCE [LARGE SCALE GENOMIC DNA]</scope>
    <source>
        <strain evidence="8 9">ATCC 17233</strain>
    </source>
</reference>
<dbReference type="Pfam" id="PF13589">
    <property type="entry name" value="HATPase_c_3"/>
    <property type="match status" value="1"/>
</dbReference>
<dbReference type="SUPFAM" id="SSF118116">
    <property type="entry name" value="DNA mismatch repair protein MutL"/>
    <property type="match status" value="1"/>
</dbReference>
<organism evidence="8 9">
    <name type="scientific">Eubacterium ruminantium</name>
    <dbReference type="NCBI Taxonomy" id="42322"/>
    <lineage>
        <taxon>Bacteria</taxon>
        <taxon>Bacillati</taxon>
        <taxon>Bacillota</taxon>
        <taxon>Clostridia</taxon>
        <taxon>Eubacteriales</taxon>
        <taxon>Eubacteriaceae</taxon>
        <taxon>Eubacterium</taxon>
    </lineage>
</organism>
<evidence type="ECO:0000256" key="1">
    <source>
        <dbReference type="ARBA" id="ARBA00006082"/>
    </source>
</evidence>
<dbReference type="InterPro" id="IPR002099">
    <property type="entry name" value="MutL/Mlh/PMS"/>
</dbReference>
<dbReference type="InterPro" id="IPR013507">
    <property type="entry name" value="DNA_mismatch_S5_2-like"/>
</dbReference>
<protein>
    <recommendedName>
        <fullName evidence="4">DNA mismatch repair protein MutL</fullName>
    </recommendedName>
</protein>
<dbReference type="SUPFAM" id="SSF54211">
    <property type="entry name" value="Ribosomal protein S5 domain 2-like"/>
    <property type="match status" value="1"/>
</dbReference>
<dbReference type="CDD" id="cd00782">
    <property type="entry name" value="MutL_Trans"/>
    <property type="match status" value="1"/>
</dbReference>
<name>A0A1T4M360_9FIRM</name>
<dbReference type="Gene3D" id="3.30.230.10">
    <property type="match status" value="1"/>
</dbReference>
<dbReference type="CDD" id="cd16926">
    <property type="entry name" value="HATPase_MutL-MLH-PMS-like"/>
    <property type="match status" value="1"/>
</dbReference>
<dbReference type="InterPro" id="IPR020568">
    <property type="entry name" value="Ribosomal_Su5_D2-typ_SF"/>
</dbReference>
<accession>A0A1T4M360</accession>
<dbReference type="PANTHER" id="PTHR10073">
    <property type="entry name" value="DNA MISMATCH REPAIR PROTEIN MLH, PMS, MUTL"/>
    <property type="match status" value="1"/>
</dbReference>
<dbReference type="InterPro" id="IPR038973">
    <property type="entry name" value="MutL/Mlh/Pms-like"/>
</dbReference>
<evidence type="ECO:0000259" key="7">
    <source>
        <dbReference type="SMART" id="SM01340"/>
    </source>
</evidence>
<evidence type="ECO:0000259" key="6">
    <source>
        <dbReference type="SMART" id="SM00853"/>
    </source>
</evidence>
<gene>
    <name evidence="4" type="primary">mutL</name>
    <name evidence="8" type="ORF">SAMN02745110_01077</name>
</gene>
<dbReference type="GO" id="GO:0016887">
    <property type="term" value="F:ATP hydrolysis activity"/>
    <property type="evidence" value="ECO:0007669"/>
    <property type="project" value="InterPro"/>
</dbReference>
<dbReference type="InterPro" id="IPR037198">
    <property type="entry name" value="MutL_C_sf"/>
</dbReference>
<dbReference type="SUPFAM" id="SSF55874">
    <property type="entry name" value="ATPase domain of HSP90 chaperone/DNA topoisomerase II/histidine kinase"/>
    <property type="match status" value="1"/>
</dbReference>
<dbReference type="GO" id="GO:0030983">
    <property type="term" value="F:mismatched DNA binding"/>
    <property type="evidence" value="ECO:0007669"/>
    <property type="project" value="InterPro"/>
</dbReference>
<dbReference type="Proteomes" id="UP000189857">
    <property type="component" value="Unassembled WGS sequence"/>
</dbReference>
<keyword evidence="2 4" id="KW-0227">DNA damage</keyword>
<feature type="compositionally biased region" description="Low complexity" evidence="5">
    <location>
        <begin position="370"/>
        <end position="395"/>
    </location>
</feature>
<dbReference type="InterPro" id="IPR014721">
    <property type="entry name" value="Ribsml_uS5_D2-typ_fold_subgr"/>
</dbReference>
<feature type="domain" description="DNA mismatch repair protein S5" evidence="7">
    <location>
        <begin position="207"/>
        <end position="325"/>
    </location>
</feature>
<dbReference type="InterPro" id="IPR014762">
    <property type="entry name" value="DNA_mismatch_repair_CS"/>
</dbReference>
<dbReference type="InterPro" id="IPR042120">
    <property type="entry name" value="MutL_C_dimsub"/>
</dbReference>
<evidence type="ECO:0000256" key="3">
    <source>
        <dbReference type="ARBA" id="ARBA00023204"/>
    </source>
</evidence>
<dbReference type="SMART" id="SM01340">
    <property type="entry name" value="DNA_mis_repair"/>
    <property type="match status" value="1"/>
</dbReference>
<dbReference type="FunFam" id="3.30.565.10:FF:000003">
    <property type="entry name" value="DNA mismatch repair endonuclease MutL"/>
    <property type="match status" value="1"/>
</dbReference>
<evidence type="ECO:0000313" key="8">
    <source>
        <dbReference type="EMBL" id="SJZ61393.1"/>
    </source>
</evidence>
<dbReference type="PANTHER" id="PTHR10073:SF12">
    <property type="entry name" value="DNA MISMATCH REPAIR PROTEIN MLH1"/>
    <property type="match status" value="1"/>
</dbReference>
<comment type="function">
    <text evidence="4">This protein is involved in the repair of mismatches in DNA. It is required for dam-dependent methyl-directed DNA mismatch repair. May act as a 'molecular matchmaker', a protein that promotes the formation of a stable complex between two or more DNA-binding proteins in an ATP-dependent manner without itself being part of a final effector complex.</text>
</comment>
<proteinExistence type="inferred from homology"/>
<dbReference type="EMBL" id="FUXA01000006">
    <property type="protein sequence ID" value="SJZ61393.1"/>
    <property type="molecule type" value="Genomic_DNA"/>
</dbReference>
<dbReference type="InterPro" id="IPR036890">
    <property type="entry name" value="HATPase_C_sf"/>
</dbReference>
<dbReference type="OrthoDB" id="9763467at2"/>
<feature type="region of interest" description="Disordered" evidence="5">
    <location>
        <begin position="368"/>
        <end position="405"/>
    </location>
</feature>
<evidence type="ECO:0000256" key="5">
    <source>
        <dbReference type="SAM" id="MobiDB-lite"/>
    </source>
</evidence>
<keyword evidence="9" id="KW-1185">Reference proteome</keyword>
<sequence>MINILDQNTINKIAAGEVIERPMSIVKELVENSLDANATNITVEIKNGGISYIRVTDNGDGIDKDEVRKAYMRHATSKLLTSEDLEGIMTLGFRGEALSTIAAVTETEMVTKKRDSLTGVRYMINGGKEIEFSEAGAPDGTTIISKNIFFNTPARLKFLKTSVTEGSYINDLMIRISLSHPSISFRLISNGKTVLSTSGNGKVKDTIYGIYGRDISNNLLPVDHTSDGIKISGYIGKPFISKGNRSFENYFVNGRYITNVVIAKAIEEAYKTRIMQHKFPFTALFFQMDPTMCDVNIHPTKKEFKYYNEKALFSATFHAVSDALSEREYMPGFNISENKTEAEKKVVNNSNTSDGGINNNIRNLENTAESKSNTVSDSASTSSSTVSNFSKHSSNNNTLKPNIKKPSMGSYSILEKLLPKEYLAEVNEKSKIYGEEKDSAQNKTEDYKDESAKIFNETHEQKEIETVQKNLFDDDYISKEAISHHKIIGLVFDTYWITQYNDTLYLMDQHAAHEKVNYERFLKAFKERSIVSQKIFPPEVISLSAVEMDAVMKNREYFLKSGFEIDEFGGNEVKLSAMPVNFIDISGRDVFLEFVSYLTQNISGINEDIFVHRLATMGCKAAVKGNQKISFEEAQHLIEDLLTLENPYTCPHGRPTIIKLTKQDLEKKFKRIVN</sequence>
<dbReference type="GO" id="GO:0032300">
    <property type="term" value="C:mismatch repair complex"/>
    <property type="evidence" value="ECO:0007669"/>
    <property type="project" value="InterPro"/>
</dbReference>
<dbReference type="InterPro" id="IPR014790">
    <property type="entry name" value="MutL_C"/>
</dbReference>
<dbReference type="Gene3D" id="3.30.565.10">
    <property type="entry name" value="Histidine kinase-like ATPase, C-terminal domain"/>
    <property type="match status" value="1"/>
</dbReference>
<dbReference type="GO" id="GO:0006298">
    <property type="term" value="P:mismatch repair"/>
    <property type="evidence" value="ECO:0007669"/>
    <property type="project" value="UniProtKB-UniRule"/>
</dbReference>
<dbReference type="SMART" id="SM00853">
    <property type="entry name" value="MutL_C"/>
    <property type="match status" value="1"/>
</dbReference>
<dbReference type="NCBIfam" id="TIGR00585">
    <property type="entry name" value="mutl"/>
    <property type="match status" value="1"/>
</dbReference>
<dbReference type="InterPro" id="IPR042121">
    <property type="entry name" value="MutL_C_regsub"/>
</dbReference>
<dbReference type="Pfam" id="PF01119">
    <property type="entry name" value="DNA_mis_repair"/>
    <property type="match status" value="1"/>
</dbReference>
<dbReference type="RefSeq" id="WP_090168464.1">
    <property type="nucleotide sequence ID" value="NZ_FMTO01000004.1"/>
</dbReference>
<dbReference type="PROSITE" id="PS00058">
    <property type="entry name" value="DNA_MISMATCH_REPAIR_1"/>
    <property type="match status" value="1"/>
</dbReference>
<dbReference type="HAMAP" id="MF_00149">
    <property type="entry name" value="DNA_mis_repair"/>
    <property type="match status" value="1"/>
</dbReference>
<dbReference type="InterPro" id="IPR020667">
    <property type="entry name" value="DNA_mismatch_repair_MutL"/>
</dbReference>
<dbReference type="Pfam" id="PF08676">
    <property type="entry name" value="MutL_C"/>
    <property type="match status" value="1"/>
</dbReference>